<dbReference type="VEuPathDB" id="TriTrypDB:TcIL3000_3_2220"/>
<keyword evidence="2" id="KW-1133">Transmembrane helix</keyword>
<name>G0UK85_TRYCI</name>
<protein>
    <submittedName>
        <fullName evidence="3">Uncharacterized protein TCIL3000_3_2220</fullName>
    </submittedName>
</protein>
<sequence length="424" mass="47267">MPVYPLSKLYNSTNGRRSPLFTASLAAGSFFLGAALYRWWSAFHEVHEDEELFVEVPKSPLLSSTPWAPVGDSHRGPKDSFGFESLRGTGVLTQEERKEALRLARELLGLPANDEDSGEMESTSSEDTDVSLNYHIALELERDIRDDLTQELVQGEAAKAVVQGRMLQRKDLERLLSLTIDYFEMSKEREELRRRRASRRLEAPKDGGAGGVCSNGLDGSGYHLAGGTDGKNLYLSRMRPMDANTAYADLFSRSEELERRLRAPTDSHWEERMEMDWDGDDEVDLMAYLEQDDSAGYRNRSEARMGAKLQRDLRMLDDDCVSDGDFQEDEADDTDDEVARADFERMLLDKLSLLAANIGPRGKRMFSTVSSGVRARGTGSRLVGEVEGHVGGDASAGRHAVAEHSDSGSDWITEDDTDTECTED</sequence>
<gene>
    <name evidence="3" type="ORF">TCIL3000_3_2220</name>
</gene>
<reference evidence="3" key="1">
    <citation type="journal article" date="2012" name="Proc. Natl. Acad. Sci. U.S.A.">
        <title>Antigenic diversity is generated by distinct evolutionary mechanisms in African trypanosome species.</title>
        <authorList>
            <person name="Jackson A.P."/>
            <person name="Berry A."/>
            <person name="Aslett M."/>
            <person name="Allison H.C."/>
            <person name="Burton P."/>
            <person name="Vavrova-Anderson J."/>
            <person name="Brown R."/>
            <person name="Browne H."/>
            <person name="Corton N."/>
            <person name="Hauser H."/>
            <person name="Gamble J."/>
            <person name="Gilderthorp R."/>
            <person name="Marcello L."/>
            <person name="McQuillan J."/>
            <person name="Otto T.D."/>
            <person name="Quail M.A."/>
            <person name="Sanders M.J."/>
            <person name="van Tonder A."/>
            <person name="Ginger M.L."/>
            <person name="Field M.C."/>
            <person name="Barry J.D."/>
            <person name="Hertz-Fowler C."/>
            <person name="Berriman M."/>
        </authorList>
    </citation>
    <scope>NUCLEOTIDE SEQUENCE</scope>
    <source>
        <strain evidence="3">IL3000</strain>
    </source>
</reference>
<feature type="transmembrane region" description="Helical" evidence="2">
    <location>
        <begin position="20"/>
        <end position="40"/>
    </location>
</feature>
<organism evidence="3">
    <name type="scientific">Trypanosoma congolense (strain IL3000)</name>
    <dbReference type="NCBI Taxonomy" id="1068625"/>
    <lineage>
        <taxon>Eukaryota</taxon>
        <taxon>Discoba</taxon>
        <taxon>Euglenozoa</taxon>
        <taxon>Kinetoplastea</taxon>
        <taxon>Metakinetoplastina</taxon>
        <taxon>Trypanosomatida</taxon>
        <taxon>Trypanosomatidae</taxon>
        <taxon>Trypanosoma</taxon>
        <taxon>Nannomonas</taxon>
    </lineage>
</organism>
<evidence type="ECO:0000256" key="2">
    <source>
        <dbReference type="SAM" id="Phobius"/>
    </source>
</evidence>
<dbReference type="AlphaFoldDB" id="G0UK85"/>
<feature type="region of interest" description="Disordered" evidence="1">
    <location>
        <begin position="386"/>
        <end position="424"/>
    </location>
</feature>
<feature type="compositionally biased region" description="Acidic residues" evidence="1">
    <location>
        <begin position="412"/>
        <end position="424"/>
    </location>
</feature>
<accession>G0UK85</accession>
<evidence type="ECO:0000313" key="3">
    <source>
        <dbReference type="EMBL" id="CCC89790.1"/>
    </source>
</evidence>
<evidence type="ECO:0000256" key="1">
    <source>
        <dbReference type="SAM" id="MobiDB-lite"/>
    </source>
</evidence>
<keyword evidence="2" id="KW-0472">Membrane</keyword>
<proteinExistence type="predicted"/>
<dbReference type="EMBL" id="HE575316">
    <property type="protein sequence ID" value="CCC89790.1"/>
    <property type="molecule type" value="Genomic_DNA"/>
</dbReference>
<keyword evidence="2" id="KW-0812">Transmembrane</keyword>